<dbReference type="PROSITE" id="PS50088">
    <property type="entry name" value="ANK_REPEAT"/>
    <property type="match status" value="1"/>
</dbReference>
<accession>A0A8S2DLY6</accession>
<dbReference type="Pfam" id="PF13606">
    <property type="entry name" value="Ank_3"/>
    <property type="match status" value="1"/>
</dbReference>
<evidence type="ECO:0000313" key="2">
    <source>
        <dbReference type="EMBL" id="CAF0976157.1"/>
    </source>
</evidence>
<name>A0A8S2DLY6_9BILA</name>
<dbReference type="Proteomes" id="UP000682733">
    <property type="component" value="Unassembled WGS sequence"/>
</dbReference>
<feature type="repeat" description="ANK" evidence="1">
    <location>
        <begin position="103"/>
        <end position="135"/>
    </location>
</feature>
<gene>
    <name evidence="2" type="ORF">OVA965_LOCUS13341</name>
    <name evidence="3" type="ORF">TMI583_LOCUS13347</name>
</gene>
<dbReference type="SUPFAM" id="SSF48403">
    <property type="entry name" value="Ankyrin repeat"/>
    <property type="match status" value="1"/>
</dbReference>
<dbReference type="EMBL" id="CAJNOK010005533">
    <property type="protein sequence ID" value="CAF0976157.1"/>
    <property type="molecule type" value="Genomic_DNA"/>
</dbReference>
<dbReference type="AlphaFoldDB" id="A0A8S2DLY6"/>
<reference evidence="2" key="1">
    <citation type="submission" date="2021-02" db="EMBL/GenBank/DDBJ databases">
        <authorList>
            <person name="Nowell W R."/>
        </authorList>
    </citation>
    <scope>NUCLEOTIDE SEQUENCE</scope>
</reference>
<sequence>MGNIVQKPAGAIDEHVTTPRDMYDPIYDLMSKQLVDANTVHDTSEFYQACAYNRLNQVEEYLSTVQVEMKVNDIRRRSSVGIPNRPDTSAVTEDPINFFEANDMGTALHTAILHRNYDIVKLLIEHHAVPNRCSTDRTTEKQIRLRQTFEITCKWYPEGKRAYRSTSMTREELNDYVVGMNVMSKIFLYASVNYKDEEYLACLSDKLGPSTSSVVFEYEIRQNRTGLFVKKQNIYEKNSDDNHEYVLILPLTKFFVSSIKTLIRKQQQPVNYPDDSDNADSRLSGPTGVRRILKIRLIEQK</sequence>
<proteinExistence type="predicted"/>
<organism evidence="2 4">
    <name type="scientific">Didymodactylos carnosus</name>
    <dbReference type="NCBI Taxonomy" id="1234261"/>
    <lineage>
        <taxon>Eukaryota</taxon>
        <taxon>Metazoa</taxon>
        <taxon>Spiralia</taxon>
        <taxon>Gnathifera</taxon>
        <taxon>Rotifera</taxon>
        <taxon>Eurotatoria</taxon>
        <taxon>Bdelloidea</taxon>
        <taxon>Philodinida</taxon>
        <taxon>Philodinidae</taxon>
        <taxon>Didymodactylos</taxon>
    </lineage>
</organism>
<keyword evidence="1" id="KW-0040">ANK repeat</keyword>
<dbReference type="SMART" id="SM00248">
    <property type="entry name" value="ANK"/>
    <property type="match status" value="1"/>
</dbReference>
<dbReference type="EMBL" id="CAJOBA010005541">
    <property type="protein sequence ID" value="CAF3747015.1"/>
    <property type="molecule type" value="Genomic_DNA"/>
</dbReference>
<dbReference type="InterPro" id="IPR002110">
    <property type="entry name" value="Ankyrin_rpt"/>
</dbReference>
<evidence type="ECO:0000313" key="4">
    <source>
        <dbReference type="Proteomes" id="UP000677228"/>
    </source>
</evidence>
<dbReference type="InterPro" id="IPR036770">
    <property type="entry name" value="Ankyrin_rpt-contain_sf"/>
</dbReference>
<dbReference type="Gene3D" id="1.25.40.20">
    <property type="entry name" value="Ankyrin repeat-containing domain"/>
    <property type="match status" value="1"/>
</dbReference>
<dbReference type="Proteomes" id="UP000677228">
    <property type="component" value="Unassembled WGS sequence"/>
</dbReference>
<evidence type="ECO:0000313" key="3">
    <source>
        <dbReference type="EMBL" id="CAF3747015.1"/>
    </source>
</evidence>
<protein>
    <submittedName>
        <fullName evidence="2">Uncharacterized protein</fullName>
    </submittedName>
</protein>
<evidence type="ECO:0000256" key="1">
    <source>
        <dbReference type="PROSITE-ProRule" id="PRU00023"/>
    </source>
</evidence>
<comment type="caution">
    <text evidence="2">The sequence shown here is derived from an EMBL/GenBank/DDBJ whole genome shotgun (WGS) entry which is preliminary data.</text>
</comment>